<dbReference type="EMBL" id="GBRH01279521">
    <property type="protein sequence ID" value="JAD18374.1"/>
    <property type="molecule type" value="Transcribed_RNA"/>
</dbReference>
<dbReference type="AlphaFoldDB" id="A0A0A8XWI5"/>
<feature type="region of interest" description="Disordered" evidence="1">
    <location>
        <begin position="1"/>
        <end position="28"/>
    </location>
</feature>
<feature type="compositionally biased region" description="Low complexity" evidence="1">
    <location>
        <begin position="1"/>
        <end position="12"/>
    </location>
</feature>
<protein>
    <submittedName>
        <fullName evidence="2">Uncharacterized protein</fullName>
    </submittedName>
</protein>
<evidence type="ECO:0000256" key="1">
    <source>
        <dbReference type="SAM" id="MobiDB-lite"/>
    </source>
</evidence>
<reference evidence="2" key="2">
    <citation type="journal article" date="2015" name="Data Brief">
        <title>Shoot transcriptome of the giant reed, Arundo donax.</title>
        <authorList>
            <person name="Barrero R.A."/>
            <person name="Guerrero F.D."/>
            <person name="Moolhuijzen P."/>
            <person name="Goolsby J.A."/>
            <person name="Tidwell J."/>
            <person name="Bellgard S.E."/>
            <person name="Bellgard M.I."/>
        </authorList>
    </citation>
    <scope>NUCLEOTIDE SEQUENCE</scope>
    <source>
        <tissue evidence="2">Shoot tissue taken approximately 20 cm above the soil surface</tissue>
    </source>
</reference>
<reference evidence="2" key="1">
    <citation type="submission" date="2014-09" db="EMBL/GenBank/DDBJ databases">
        <authorList>
            <person name="Magalhaes I.L.F."/>
            <person name="Oliveira U."/>
            <person name="Santos F.R."/>
            <person name="Vidigal T.H.D.A."/>
            <person name="Brescovit A.D."/>
            <person name="Santos A.J."/>
        </authorList>
    </citation>
    <scope>NUCLEOTIDE SEQUENCE</scope>
    <source>
        <tissue evidence="2">Shoot tissue taken approximately 20 cm above the soil surface</tissue>
    </source>
</reference>
<accession>A0A0A8XWI5</accession>
<organism evidence="2">
    <name type="scientific">Arundo donax</name>
    <name type="common">Giant reed</name>
    <name type="synonym">Donax arundinaceus</name>
    <dbReference type="NCBI Taxonomy" id="35708"/>
    <lineage>
        <taxon>Eukaryota</taxon>
        <taxon>Viridiplantae</taxon>
        <taxon>Streptophyta</taxon>
        <taxon>Embryophyta</taxon>
        <taxon>Tracheophyta</taxon>
        <taxon>Spermatophyta</taxon>
        <taxon>Magnoliopsida</taxon>
        <taxon>Liliopsida</taxon>
        <taxon>Poales</taxon>
        <taxon>Poaceae</taxon>
        <taxon>PACMAD clade</taxon>
        <taxon>Arundinoideae</taxon>
        <taxon>Arundineae</taxon>
        <taxon>Arundo</taxon>
    </lineage>
</organism>
<sequence>MMQQLSQPQTQQQEKENTPEPNQDPLDQFLVTITKELPAPILKKPRRKIKSTTVEVGEENQVRRSGRIAEKVKAKGLRSTEEMAQQLVAKKMGALSPETQMTKQAKERYEKMYGKPLSSQVMAAMEGLIKAIGNGKAKSGKAKCVLPILAA</sequence>
<proteinExistence type="predicted"/>
<evidence type="ECO:0000313" key="2">
    <source>
        <dbReference type="EMBL" id="JAD18374.1"/>
    </source>
</evidence>
<name>A0A0A8XWI5_ARUDO</name>